<dbReference type="SUPFAM" id="SSF53474">
    <property type="entry name" value="alpha/beta-Hydrolases"/>
    <property type="match status" value="1"/>
</dbReference>
<protein>
    <submittedName>
        <fullName evidence="3">Alpha/beta hydrolase</fullName>
    </submittedName>
</protein>
<evidence type="ECO:0000259" key="2">
    <source>
        <dbReference type="Pfam" id="PF00561"/>
    </source>
</evidence>
<organism evidence="3 4">
    <name type="scientific">Polycladomyces zharkentensis</name>
    <dbReference type="NCBI Taxonomy" id="2807616"/>
    <lineage>
        <taxon>Bacteria</taxon>
        <taxon>Bacillati</taxon>
        <taxon>Bacillota</taxon>
        <taxon>Bacilli</taxon>
        <taxon>Bacillales</taxon>
        <taxon>Thermoactinomycetaceae</taxon>
        <taxon>Polycladomyces</taxon>
    </lineage>
</organism>
<dbReference type="PRINTS" id="PR00111">
    <property type="entry name" value="ABHYDROLASE"/>
</dbReference>
<dbReference type="GO" id="GO:0016787">
    <property type="term" value="F:hydrolase activity"/>
    <property type="evidence" value="ECO:0007669"/>
    <property type="project" value="UniProtKB-KW"/>
</dbReference>
<dbReference type="Gene3D" id="3.40.50.1820">
    <property type="entry name" value="alpha/beta hydrolase"/>
    <property type="match status" value="1"/>
</dbReference>
<reference evidence="3" key="1">
    <citation type="journal article" date="2024" name="Int. J. Syst. Evol. Microbiol.">
        <title>Polycladomyces zharkentensis sp. nov., a novel thermophilic cellulose- and starch-degrading member of the Bacillota from a geothermal aquifer in Kazakhstan.</title>
        <authorList>
            <person name="Mashzhan A."/>
            <person name="Kistaubayeva A."/>
            <person name="Javier-Lopez R."/>
            <person name="Bissenova U."/>
            <person name="Bissenbay A."/>
            <person name="Birkeland N.K."/>
        </authorList>
    </citation>
    <scope>NUCLEOTIDE SEQUENCE</scope>
    <source>
        <strain evidence="3">ZKZ2T</strain>
    </source>
</reference>
<dbReference type="InterPro" id="IPR000073">
    <property type="entry name" value="AB_hydrolase_1"/>
</dbReference>
<comment type="caution">
    <text evidence="3">The sequence shown here is derived from an EMBL/GenBank/DDBJ whole genome shotgun (WGS) entry which is preliminary data.</text>
</comment>
<dbReference type="Proteomes" id="UP001177120">
    <property type="component" value="Unassembled WGS sequence"/>
</dbReference>
<gene>
    <name evidence="3" type="ORF">JQC72_01310</name>
</gene>
<evidence type="ECO:0000313" key="4">
    <source>
        <dbReference type="Proteomes" id="UP001177120"/>
    </source>
</evidence>
<dbReference type="EMBL" id="JAFHAP010000002">
    <property type="protein sequence ID" value="MBN2908162.1"/>
    <property type="molecule type" value="Genomic_DNA"/>
</dbReference>
<feature type="domain" description="AB hydrolase-1" evidence="2">
    <location>
        <begin position="12"/>
        <end position="236"/>
    </location>
</feature>
<evidence type="ECO:0000256" key="1">
    <source>
        <dbReference type="ARBA" id="ARBA00022801"/>
    </source>
</evidence>
<dbReference type="RefSeq" id="WP_205492322.1">
    <property type="nucleotide sequence ID" value="NZ_JAFHAP010000002.1"/>
</dbReference>
<name>A0ABS2WF51_9BACL</name>
<proteinExistence type="predicted"/>
<keyword evidence="1 3" id="KW-0378">Hydrolase</keyword>
<keyword evidence="4" id="KW-1185">Reference proteome</keyword>
<evidence type="ECO:0000313" key="3">
    <source>
        <dbReference type="EMBL" id="MBN2908162.1"/>
    </source>
</evidence>
<dbReference type="Pfam" id="PF00561">
    <property type="entry name" value="Abhydrolase_1"/>
    <property type="match status" value="1"/>
</dbReference>
<dbReference type="InterPro" id="IPR050266">
    <property type="entry name" value="AB_hydrolase_sf"/>
</dbReference>
<dbReference type="InterPro" id="IPR029058">
    <property type="entry name" value="AB_hydrolase_fold"/>
</dbReference>
<sequence>MDLYYEVYGNGKPVILLHGGGADLRDWTFVVPLLARNYKVVAFDGRGAGKSPSPVEPANYVEDLRALLDHLEIDKTALVGHSLGGQIATDFALTYPKRVSELVLVSPSLSGFRFSQEFEEWMQQINAAAPDTEKMVELSLNSPSYRVIMAGPNRDLMIQMLQHHIQRTFEWATFESVWPQPPAIERLEGLTVKTLFIIGTEDLPDLHRVADCFQQVPNIRFVEIAGADHKVTLTHPEELYRHITRFMEE</sequence>
<dbReference type="PANTHER" id="PTHR43798:SF31">
    <property type="entry name" value="AB HYDROLASE SUPERFAMILY PROTEIN YCLE"/>
    <property type="match status" value="1"/>
</dbReference>
<dbReference type="PANTHER" id="PTHR43798">
    <property type="entry name" value="MONOACYLGLYCEROL LIPASE"/>
    <property type="match status" value="1"/>
</dbReference>
<accession>A0ABS2WF51</accession>